<dbReference type="InterPro" id="IPR003325">
    <property type="entry name" value="TerD"/>
</dbReference>
<gene>
    <name evidence="3" type="ORF">GCM10009759_66330</name>
</gene>
<dbReference type="RefSeq" id="WP_344557593.1">
    <property type="nucleotide sequence ID" value="NZ_BAAANS010000064.1"/>
</dbReference>
<accession>A0ABP5JQN3</accession>
<dbReference type="InterPro" id="IPR019303">
    <property type="entry name" value="vWA_TerF_C"/>
</dbReference>
<comment type="similarity">
    <text evidence="1">Belongs to the CAPAB/TerDEXZ family.</text>
</comment>
<sequence length="443" mass="47712">MTATPLAKGANLPIDAPAVRARLGRSAAPGAPGPDVAVLLLGAEGGPRLLRGAERAPGVALGPDGIDVDLAALPPGVQRVLLLAVTEGRGLGAVPGLSLRLDDARTGAALARFDPAAGAESALVCGELYLRQGRWKFRAVGQGWTDGLAGLAVAHGFTLREPEPPVPVPVAPPVPPAPPAPAPEPVEVVEHEQERALPVEMRKRLSLRKQQVAVSLRKHGAQRLTARVVLVLDASGSMTALYRRGVVADVVERMAAVAAQLDEDRTMQAWTFATWPARLPDLRLADLPEWLRLHVRVGEATLFGRRKVRPPLPDGRVDMRAIGIQNDEPKVIAQVRAHVRENPTPEPTLVLFFSDGGVHRNSEIERELRAAVEEPLFWQFVGLGRGDYGVLERFDALPGRRVDNVGFFAVDDISTLPDPELYDRLLSEFPQWVAAARQAGILR</sequence>
<dbReference type="InterPro" id="IPR036465">
    <property type="entry name" value="vWFA_dom_sf"/>
</dbReference>
<evidence type="ECO:0000313" key="3">
    <source>
        <dbReference type="EMBL" id="GAA2118775.1"/>
    </source>
</evidence>
<evidence type="ECO:0000259" key="2">
    <source>
        <dbReference type="PROSITE" id="PS50234"/>
    </source>
</evidence>
<feature type="domain" description="VWFA" evidence="2">
    <location>
        <begin position="227"/>
        <end position="425"/>
    </location>
</feature>
<name>A0ABP5JQN3_9ACTN</name>
<dbReference type="PANTHER" id="PTHR32097:SF4">
    <property type="entry name" value="GENERAL STRESS PROTEIN 16U"/>
    <property type="match status" value="1"/>
</dbReference>
<dbReference type="Gene3D" id="2.60.60.30">
    <property type="entry name" value="sav2460 like domains"/>
    <property type="match status" value="1"/>
</dbReference>
<dbReference type="EMBL" id="BAAANS010000064">
    <property type="protein sequence ID" value="GAA2118775.1"/>
    <property type="molecule type" value="Genomic_DNA"/>
</dbReference>
<comment type="caution">
    <text evidence="3">The sequence shown here is derived from an EMBL/GenBank/DDBJ whole genome shotgun (WGS) entry which is preliminary data.</text>
</comment>
<dbReference type="Pfam" id="PF02342">
    <property type="entry name" value="TerD"/>
    <property type="match status" value="1"/>
</dbReference>
<dbReference type="SMART" id="SM00327">
    <property type="entry name" value="VWA"/>
    <property type="match status" value="1"/>
</dbReference>
<dbReference type="PROSITE" id="PS50234">
    <property type="entry name" value="VWFA"/>
    <property type="match status" value="1"/>
</dbReference>
<dbReference type="InterPro" id="IPR051324">
    <property type="entry name" value="Stress/Tellurium_Resist"/>
</dbReference>
<dbReference type="PANTHER" id="PTHR32097">
    <property type="entry name" value="CAMP-BINDING PROTEIN 1-RELATED"/>
    <property type="match status" value="1"/>
</dbReference>
<organism evidence="3 4">
    <name type="scientific">Kitasatospora saccharophila</name>
    <dbReference type="NCBI Taxonomy" id="407973"/>
    <lineage>
        <taxon>Bacteria</taxon>
        <taxon>Bacillati</taxon>
        <taxon>Actinomycetota</taxon>
        <taxon>Actinomycetes</taxon>
        <taxon>Kitasatosporales</taxon>
        <taxon>Streptomycetaceae</taxon>
        <taxon>Kitasatospora</taxon>
    </lineage>
</organism>
<dbReference type="SUPFAM" id="SSF53300">
    <property type="entry name" value="vWA-like"/>
    <property type="match status" value="1"/>
</dbReference>
<proteinExistence type="inferred from homology"/>
<dbReference type="CDD" id="cd06974">
    <property type="entry name" value="TerD_like"/>
    <property type="match status" value="1"/>
</dbReference>
<protein>
    <submittedName>
        <fullName evidence="3">VWA domain-containing protein</fullName>
    </submittedName>
</protein>
<dbReference type="Proteomes" id="UP001500897">
    <property type="component" value="Unassembled WGS sequence"/>
</dbReference>
<keyword evidence="4" id="KW-1185">Reference proteome</keyword>
<evidence type="ECO:0000313" key="4">
    <source>
        <dbReference type="Proteomes" id="UP001500897"/>
    </source>
</evidence>
<dbReference type="InterPro" id="IPR002035">
    <property type="entry name" value="VWF_A"/>
</dbReference>
<evidence type="ECO:0000256" key="1">
    <source>
        <dbReference type="ARBA" id="ARBA00008775"/>
    </source>
</evidence>
<reference evidence="4" key="1">
    <citation type="journal article" date="2019" name="Int. J. Syst. Evol. Microbiol.">
        <title>The Global Catalogue of Microorganisms (GCM) 10K type strain sequencing project: providing services to taxonomists for standard genome sequencing and annotation.</title>
        <authorList>
            <consortium name="The Broad Institute Genomics Platform"/>
            <consortium name="The Broad Institute Genome Sequencing Center for Infectious Disease"/>
            <person name="Wu L."/>
            <person name="Ma J."/>
        </authorList>
    </citation>
    <scope>NUCLEOTIDE SEQUENCE [LARGE SCALE GENOMIC DNA]</scope>
    <source>
        <strain evidence="4">JCM 14559</strain>
    </source>
</reference>
<dbReference type="Pfam" id="PF10138">
    <property type="entry name" value="vWA-TerF-like"/>
    <property type="match status" value="1"/>
</dbReference>